<comment type="caution">
    <text evidence="15">The sequence shown here is derived from an EMBL/GenBank/DDBJ whole genome shotgun (WGS) entry which is preliminary data.</text>
</comment>
<name>A0ABN2TUP2_9ACTN</name>
<evidence type="ECO:0000256" key="2">
    <source>
        <dbReference type="ARBA" id="ARBA00003850"/>
    </source>
</evidence>
<dbReference type="PANTHER" id="PTHR21256:SF2">
    <property type="entry name" value="HISTIDINE BIOSYNTHESIS TRIFUNCTIONAL PROTEIN"/>
    <property type="match status" value="1"/>
</dbReference>
<dbReference type="NCBIfam" id="TIGR00069">
    <property type="entry name" value="hisD"/>
    <property type="match status" value="1"/>
</dbReference>
<evidence type="ECO:0000256" key="4">
    <source>
        <dbReference type="ARBA" id="ARBA00010178"/>
    </source>
</evidence>
<dbReference type="Proteomes" id="UP001500751">
    <property type="component" value="Unassembled WGS sequence"/>
</dbReference>
<dbReference type="SUPFAM" id="SSF53720">
    <property type="entry name" value="ALDH-like"/>
    <property type="match status" value="1"/>
</dbReference>
<gene>
    <name evidence="15" type="primary">hisD</name>
    <name evidence="15" type="ORF">GCM10009839_19000</name>
</gene>
<sequence length="439" mass="47377">MQVKINRFTLRELAPEARRQVMVRAQGDFASVEERTREIIENVRARGDEALLEYTERFDGAKLDASRLLVTPEEFDEAERLVEPALKTAIEQAVANVRRHHRAQLPPPSWMEEFQPGVISGERVVPIASAGLYVPRGKGSFPSVMMMLAVPAVLAEVPHIAVCTPPGPDGTIDAATLVTARLCGVERIFKMGGAQAVAAFAFGTESVDRVDKIVGPGNQYVSAAKRLLYGQIDPGLPAGPSESIVLCDGHADPEVAARELLVEAEHGPDSAALLVTDSTALADQVEQLIPGLLAKLPEKRREFCESVLAGYGGIVIAEDLDDSIAFTNDYAPEHLRVLVQQPFEILSRLVNAGEVLLGENTSIAFGNFAIGLNAILPTGGGARSHSCVGIEEFVKRSSFAYVTDQGARTLGPIAIELAKYEGFPGHREAAQYIYDRTTK</sequence>
<dbReference type="Gene3D" id="3.40.50.1980">
    <property type="entry name" value="Nitrogenase molybdenum iron protein domain"/>
    <property type="match status" value="2"/>
</dbReference>
<evidence type="ECO:0000256" key="13">
    <source>
        <dbReference type="PIRNR" id="PIRNR000099"/>
    </source>
</evidence>
<evidence type="ECO:0000256" key="8">
    <source>
        <dbReference type="ARBA" id="ARBA00022833"/>
    </source>
</evidence>
<evidence type="ECO:0000256" key="7">
    <source>
        <dbReference type="ARBA" id="ARBA00022723"/>
    </source>
</evidence>
<evidence type="ECO:0000256" key="10">
    <source>
        <dbReference type="ARBA" id="ARBA00023027"/>
    </source>
</evidence>
<evidence type="ECO:0000256" key="5">
    <source>
        <dbReference type="ARBA" id="ARBA00012965"/>
    </source>
</evidence>
<comment type="similarity">
    <text evidence="4 13 14">Belongs to the histidinol dehydrogenase family.</text>
</comment>
<organism evidence="15 16">
    <name type="scientific">Catenulispora yoronensis</name>
    <dbReference type="NCBI Taxonomy" id="450799"/>
    <lineage>
        <taxon>Bacteria</taxon>
        <taxon>Bacillati</taxon>
        <taxon>Actinomycetota</taxon>
        <taxon>Actinomycetes</taxon>
        <taxon>Catenulisporales</taxon>
        <taxon>Catenulisporaceae</taxon>
        <taxon>Catenulispora</taxon>
    </lineage>
</organism>
<dbReference type="Gene3D" id="1.20.5.1300">
    <property type="match status" value="1"/>
</dbReference>
<evidence type="ECO:0000313" key="15">
    <source>
        <dbReference type="EMBL" id="GAA2021975.1"/>
    </source>
</evidence>
<dbReference type="InterPro" id="IPR022695">
    <property type="entry name" value="Histidinol_DH_monofunct"/>
</dbReference>
<dbReference type="Pfam" id="PF00815">
    <property type="entry name" value="Histidinol_dh"/>
    <property type="match status" value="1"/>
</dbReference>
<dbReference type="EC" id="1.1.1.23" evidence="5"/>
<dbReference type="PANTHER" id="PTHR21256">
    <property type="entry name" value="HISTIDINOL DEHYDROGENASE HDH"/>
    <property type="match status" value="1"/>
</dbReference>
<dbReference type="PRINTS" id="PR00083">
    <property type="entry name" value="HOLDHDRGNASE"/>
</dbReference>
<evidence type="ECO:0000256" key="12">
    <source>
        <dbReference type="ARBA" id="ARBA00049489"/>
    </source>
</evidence>
<keyword evidence="11" id="KW-0368">Histidine biosynthesis</keyword>
<accession>A0ABN2TUP2</accession>
<evidence type="ECO:0000256" key="1">
    <source>
        <dbReference type="ARBA" id="ARBA00001947"/>
    </source>
</evidence>
<evidence type="ECO:0000313" key="16">
    <source>
        <dbReference type="Proteomes" id="UP001500751"/>
    </source>
</evidence>
<evidence type="ECO:0000256" key="6">
    <source>
        <dbReference type="ARBA" id="ARBA00016531"/>
    </source>
</evidence>
<evidence type="ECO:0000256" key="9">
    <source>
        <dbReference type="ARBA" id="ARBA00023002"/>
    </source>
</evidence>
<dbReference type="PIRSF" id="PIRSF000099">
    <property type="entry name" value="Histidinol_dh"/>
    <property type="match status" value="1"/>
</dbReference>
<keyword evidence="7" id="KW-0479">Metal-binding</keyword>
<keyword evidence="10" id="KW-0520">NAD</keyword>
<protein>
    <recommendedName>
        <fullName evidence="6">Histidinol dehydrogenase</fullName>
        <ecNumber evidence="5">1.1.1.23</ecNumber>
    </recommendedName>
</protein>
<dbReference type="PROSITE" id="PS00611">
    <property type="entry name" value="HISOL_DEHYDROGENASE"/>
    <property type="match status" value="1"/>
</dbReference>
<dbReference type="RefSeq" id="WP_344665145.1">
    <property type="nucleotide sequence ID" value="NZ_BAAAQN010000008.1"/>
</dbReference>
<dbReference type="InterPro" id="IPR016161">
    <property type="entry name" value="Ald_DH/histidinol_DH"/>
</dbReference>
<evidence type="ECO:0000256" key="11">
    <source>
        <dbReference type="ARBA" id="ARBA00023102"/>
    </source>
</evidence>
<keyword evidence="9 13" id="KW-0560">Oxidoreductase</keyword>
<keyword evidence="11" id="KW-0028">Amino-acid biosynthesis</keyword>
<dbReference type="InterPro" id="IPR001692">
    <property type="entry name" value="Histidinol_DH_CS"/>
</dbReference>
<comment type="catalytic activity">
    <reaction evidence="12">
        <text>L-histidinol + 2 NAD(+) + H2O = L-histidine + 2 NADH + 3 H(+)</text>
        <dbReference type="Rhea" id="RHEA:20641"/>
        <dbReference type="ChEBI" id="CHEBI:15377"/>
        <dbReference type="ChEBI" id="CHEBI:15378"/>
        <dbReference type="ChEBI" id="CHEBI:57540"/>
        <dbReference type="ChEBI" id="CHEBI:57595"/>
        <dbReference type="ChEBI" id="CHEBI:57699"/>
        <dbReference type="ChEBI" id="CHEBI:57945"/>
        <dbReference type="EC" id="1.1.1.23"/>
    </reaction>
</comment>
<proteinExistence type="inferred from homology"/>
<comment type="pathway">
    <text evidence="3">Amino-acid biosynthesis; L-histidine biosynthesis; L-histidine from 5-phospho-alpha-D-ribose 1-diphosphate: step 9/9.</text>
</comment>
<comment type="function">
    <text evidence="2">Catalyzes the sequential NAD-dependent oxidations of L-histidinol to L-histidinaldehyde and then to L-histidine.</text>
</comment>
<reference evidence="15 16" key="1">
    <citation type="journal article" date="2019" name="Int. J. Syst. Evol. Microbiol.">
        <title>The Global Catalogue of Microorganisms (GCM) 10K type strain sequencing project: providing services to taxonomists for standard genome sequencing and annotation.</title>
        <authorList>
            <consortium name="The Broad Institute Genomics Platform"/>
            <consortium name="The Broad Institute Genome Sequencing Center for Infectious Disease"/>
            <person name="Wu L."/>
            <person name="Ma J."/>
        </authorList>
    </citation>
    <scope>NUCLEOTIDE SEQUENCE [LARGE SCALE GENOMIC DNA]</scope>
    <source>
        <strain evidence="15 16">JCM 16014</strain>
    </source>
</reference>
<keyword evidence="16" id="KW-1185">Reference proteome</keyword>
<evidence type="ECO:0000256" key="14">
    <source>
        <dbReference type="RuleBase" id="RU004175"/>
    </source>
</evidence>
<keyword evidence="8" id="KW-0862">Zinc</keyword>
<dbReference type="EMBL" id="BAAAQN010000008">
    <property type="protein sequence ID" value="GAA2021975.1"/>
    <property type="molecule type" value="Genomic_DNA"/>
</dbReference>
<dbReference type="InterPro" id="IPR012131">
    <property type="entry name" value="Hstdl_DH"/>
</dbReference>
<dbReference type="CDD" id="cd06572">
    <property type="entry name" value="Histidinol_dh"/>
    <property type="match status" value="1"/>
</dbReference>
<comment type="cofactor">
    <cofactor evidence="1">
        <name>Zn(2+)</name>
        <dbReference type="ChEBI" id="CHEBI:29105"/>
    </cofactor>
</comment>
<evidence type="ECO:0000256" key="3">
    <source>
        <dbReference type="ARBA" id="ARBA00004940"/>
    </source>
</evidence>